<dbReference type="PANTHER" id="PTHR42198">
    <property type="entry name" value="INTEGRAL MEMBRANE PROTEIN"/>
    <property type="match status" value="1"/>
</dbReference>
<proteinExistence type="predicted"/>
<accession>A0A328Q876</accession>
<feature type="transmembrane region" description="Helical" evidence="5">
    <location>
        <begin position="155"/>
        <end position="173"/>
    </location>
</feature>
<dbReference type="InterPro" id="IPR002809">
    <property type="entry name" value="EMC3/TMCO1"/>
</dbReference>
<dbReference type="PANTHER" id="PTHR42198:SF1">
    <property type="entry name" value="INTEGRAL MEMBRANE PROTEIN"/>
    <property type="match status" value="1"/>
</dbReference>
<dbReference type="RefSeq" id="WP_011406470.1">
    <property type="nucleotide sequence ID" value="NZ_CATZNA010000002.1"/>
</dbReference>
<dbReference type="GO" id="GO:0016020">
    <property type="term" value="C:membrane"/>
    <property type="evidence" value="ECO:0007669"/>
    <property type="project" value="UniProtKB-SubCell"/>
</dbReference>
<evidence type="ECO:0000256" key="4">
    <source>
        <dbReference type="ARBA" id="ARBA00023136"/>
    </source>
</evidence>
<dbReference type="Pfam" id="PF01956">
    <property type="entry name" value="EMC3_TMCO1"/>
    <property type="match status" value="1"/>
</dbReference>
<dbReference type="OMA" id="WYILCSF"/>
<evidence type="ECO:0000256" key="3">
    <source>
        <dbReference type="ARBA" id="ARBA00022989"/>
    </source>
</evidence>
<keyword evidence="2 5" id="KW-0812">Transmembrane</keyword>
<feature type="transmembrane region" description="Helical" evidence="5">
    <location>
        <begin position="120"/>
        <end position="143"/>
    </location>
</feature>
<dbReference type="EMBL" id="NGJK01000054">
    <property type="protein sequence ID" value="RAP03009.1"/>
    <property type="molecule type" value="Genomic_DNA"/>
</dbReference>
<organism evidence="6 7">
    <name type="scientific">Methanosphaera stadtmanae</name>
    <dbReference type="NCBI Taxonomy" id="2317"/>
    <lineage>
        <taxon>Archaea</taxon>
        <taxon>Methanobacteriati</taxon>
        <taxon>Methanobacteriota</taxon>
        <taxon>Methanomada group</taxon>
        <taxon>Methanobacteria</taxon>
        <taxon>Methanobacteriales</taxon>
        <taxon>Methanobacteriaceae</taxon>
        <taxon>Methanosphaera</taxon>
    </lineage>
</organism>
<dbReference type="AlphaFoldDB" id="A0A328Q876"/>
<evidence type="ECO:0000256" key="1">
    <source>
        <dbReference type="ARBA" id="ARBA00004141"/>
    </source>
</evidence>
<feature type="transmembrane region" description="Helical" evidence="5">
    <location>
        <begin position="20"/>
        <end position="39"/>
    </location>
</feature>
<dbReference type="SMART" id="SM01415">
    <property type="entry name" value="DUF106"/>
    <property type="match status" value="1"/>
</dbReference>
<evidence type="ECO:0000256" key="2">
    <source>
        <dbReference type="ARBA" id="ARBA00022692"/>
    </source>
</evidence>
<dbReference type="GeneID" id="3854869"/>
<keyword evidence="3 5" id="KW-1133">Transmembrane helix</keyword>
<evidence type="ECO:0008006" key="8">
    <source>
        <dbReference type="Google" id="ProtNLM"/>
    </source>
</evidence>
<gene>
    <name evidence="6" type="ORF">CA615_04415</name>
</gene>
<evidence type="ECO:0000256" key="5">
    <source>
        <dbReference type="SAM" id="Phobius"/>
    </source>
</evidence>
<comment type="caution">
    <text evidence="6">The sequence shown here is derived from an EMBL/GenBank/DDBJ whole genome shotgun (WGS) entry which is preliminary data.</text>
</comment>
<evidence type="ECO:0000313" key="7">
    <source>
        <dbReference type="Proteomes" id="UP000248557"/>
    </source>
</evidence>
<sequence>MSYLDFLLNPLLSLDPTPSNPILTIFIIATIIAFIIVVLQKLLIDFDKMHELQAEMKALQKEFQAAQKSGDPKALAKVQKKQAELLPKNKELMTMQLKPTIITTIPILIIYYGMIGNYAISHVVINIASVQYYLLLIPVWNIIWTQANPLTINFFGWYILASFTMSFIFRRIFGLNTM</sequence>
<evidence type="ECO:0000313" key="6">
    <source>
        <dbReference type="EMBL" id="RAP03009.1"/>
    </source>
</evidence>
<keyword evidence="4 5" id="KW-0472">Membrane</keyword>
<name>A0A328Q876_9EURY</name>
<reference evidence="6 7" key="1">
    <citation type="submission" date="2017-05" db="EMBL/GenBank/DDBJ databases">
        <title>Host range expansion of the Methanosphaera genus to humans and monogastric animals involves recent and extensive reduction in genome content.</title>
        <authorList>
            <person name="Hoedt E.C."/>
            <person name="Volmer J.G."/>
            <person name="Parks D.H."/>
            <person name="Rosewarne C.P."/>
            <person name="Denman S.E."/>
            <person name="Mcsweeney C.S."/>
            <person name="O Cuiv P."/>
            <person name="Hugenholtz P."/>
            <person name="Tyson G.W."/>
            <person name="Morrison M."/>
        </authorList>
    </citation>
    <scope>NUCLEOTIDE SEQUENCE [LARGE SCALE GENOMIC DNA]</scope>
    <source>
        <strain evidence="6 7">PA5</strain>
    </source>
</reference>
<dbReference type="Proteomes" id="UP000248557">
    <property type="component" value="Unassembled WGS sequence"/>
</dbReference>
<comment type="subcellular location">
    <subcellularLocation>
        <location evidence="1">Membrane</location>
        <topology evidence="1">Multi-pass membrane protein</topology>
    </subcellularLocation>
</comment>
<dbReference type="InterPro" id="IPR038978">
    <property type="entry name" value="MJ0935"/>
</dbReference>
<protein>
    <recommendedName>
        <fullName evidence="8">DUF106 domain-containing protein</fullName>
    </recommendedName>
</protein>
<feature type="transmembrane region" description="Helical" evidence="5">
    <location>
        <begin position="97"/>
        <end position="114"/>
    </location>
</feature>